<evidence type="ECO:0000256" key="1">
    <source>
        <dbReference type="ARBA" id="ARBA00001971"/>
    </source>
</evidence>
<evidence type="ECO:0000256" key="6">
    <source>
        <dbReference type="ARBA" id="ARBA00022723"/>
    </source>
</evidence>
<evidence type="ECO:0000256" key="2">
    <source>
        <dbReference type="ARBA" id="ARBA00004167"/>
    </source>
</evidence>
<dbReference type="SUPFAM" id="SSF48264">
    <property type="entry name" value="Cytochrome P450"/>
    <property type="match status" value="1"/>
</dbReference>
<dbReference type="Proteomes" id="UP001345219">
    <property type="component" value="Chromosome 20"/>
</dbReference>
<dbReference type="GO" id="GO:0016020">
    <property type="term" value="C:membrane"/>
    <property type="evidence" value="ECO:0007669"/>
    <property type="project" value="UniProtKB-SubCell"/>
</dbReference>
<comment type="similarity">
    <text evidence="3 13">Belongs to the cytochrome P450 family.</text>
</comment>
<dbReference type="PRINTS" id="PR00385">
    <property type="entry name" value="P450"/>
</dbReference>
<evidence type="ECO:0000256" key="3">
    <source>
        <dbReference type="ARBA" id="ARBA00010617"/>
    </source>
</evidence>
<evidence type="ECO:0000256" key="5">
    <source>
        <dbReference type="ARBA" id="ARBA00022692"/>
    </source>
</evidence>
<keyword evidence="10 13" id="KW-0503">Monooxygenase</keyword>
<evidence type="ECO:0000256" key="13">
    <source>
        <dbReference type="RuleBase" id="RU000461"/>
    </source>
</evidence>
<dbReference type="InterPro" id="IPR002401">
    <property type="entry name" value="Cyt_P450_E_grp-I"/>
</dbReference>
<reference evidence="15 16" key="1">
    <citation type="journal article" date="2023" name="Hortic Res">
        <title>Pangenome of water caltrop reveals structural variations and asymmetric subgenome divergence after allopolyploidization.</title>
        <authorList>
            <person name="Zhang X."/>
            <person name="Chen Y."/>
            <person name="Wang L."/>
            <person name="Yuan Y."/>
            <person name="Fang M."/>
            <person name="Shi L."/>
            <person name="Lu R."/>
            <person name="Comes H.P."/>
            <person name="Ma Y."/>
            <person name="Chen Y."/>
            <person name="Huang G."/>
            <person name="Zhou Y."/>
            <person name="Zheng Z."/>
            <person name="Qiu Y."/>
        </authorList>
    </citation>
    <scope>NUCLEOTIDE SEQUENCE [LARGE SCALE GENOMIC DNA]</scope>
    <source>
        <tissue evidence="15">Roots</tissue>
    </source>
</reference>
<keyword evidence="4 12" id="KW-0349">Heme</keyword>
<dbReference type="Gene3D" id="1.10.630.10">
    <property type="entry name" value="Cytochrome P450"/>
    <property type="match status" value="1"/>
</dbReference>
<keyword evidence="8 13" id="KW-0560">Oxidoreductase</keyword>
<evidence type="ECO:0000256" key="7">
    <source>
        <dbReference type="ARBA" id="ARBA00022989"/>
    </source>
</evidence>
<dbReference type="PRINTS" id="PR00463">
    <property type="entry name" value="EP450I"/>
</dbReference>
<dbReference type="PROSITE" id="PS00086">
    <property type="entry name" value="CYTOCHROME_P450"/>
    <property type="match status" value="1"/>
</dbReference>
<keyword evidence="11" id="KW-0472">Membrane</keyword>
<feature type="region of interest" description="Disordered" evidence="14">
    <location>
        <begin position="21"/>
        <end position="58"/>
    </location>
</feature>
<keyword evidence="9 12" id="KW-0408">Iron</keyword>
<dbReference type="InterPro" id="IPR017972">
    <property type="entry name" value="Cyt_P450_CS"/>
</dbReference>
<dbReference type="GO" id="GO:0016705">
    <property type="term" value="F:oxidoreductase activity, acting on paired donors, with incorporation or reduction of molecular oxygen"/>
    <property type="evidence" value="ECO:0007669"/>
    <property type="project" value="InterPro"/>
</dbReference>
<keyword evidence="16" id="KW-1185">Reference proteome</keyword>
<dbReference type="FunFam" id="1.10.630.10:FF:000029">
    <property type="entry name" value="Cytochrome P450 734A1"/>
    <property type="match status" value="1"/>
</dbReference>
<dbReference type="GO" id="GO:0016131">
    <property type="term" value="P:brassinosteroid metabolic process"/>
    <property type="evidence" value="ECO:0007669"/>
    <property type="project" value="TreeGrafter"/>
</dbReference>
<evidence type="ECO:0000256" key="4">
    <source>
        <dbReference type="ARBA" id="ARBA00022617"/>
    </source>
</evidence>
<accession>A0AAN7JK88</accession>
<dbReference type="GO" id="GO:0004497">
    <property type="term" value="F:monooxygenase activity"/>
    <property type="evidence" value="ECO:0007669"/>
    <property type="project" value="UniProtKB-KW"/>
</dbReference>
<keyword evidence="6 12" id="KW-0479">Metal-binding</keyword>
<name>A0AAN7JK88_9MYRT</name>
<dbReference type="GO" id="GO:0020037">
    <property type="term" value="F:heme binding"/>
    <property type="evidence" value="ECO:0007669"/>
    <property type="project" value="InterPro"/>
</dbReference>
<evidence type="ECO:0000256" key="9">
    <source>
        <dbReference type="ARBA" id="ARBA00023004"/>
    </source>
</evidence>
<dbReference type="Pfam" id="PF00067">
    <property type="entry name" value="p450"/>
    <property type="match status" value="1"/>
</dbReference>
<keyword evidence="7" id="KW-1133">Transmembrane helix</keyword>
<protein>
    <recommendedName>
        <fullName evidence="17">Cytochrome P450 734A1</fullName>
    </recommendedName>
</protein>
<keyword evidence="5" id="KW-0812">Transmembrane</keyword>
<comment type="caution">
    <text evidence="15">The sequence shown here is derived from an EMBL/GenBank/DDBJ whole genome shotgun (WGS) entry which is preliminary data.</text>
</comment>
<sequence>MDGSGAVLYCTIKRASHQQVPNATVSLLQRKPRAGSSREGERERESERERKAGGKTESREDMETWKWLMKVAGTSVILLLAVLKVGLTFWWRPRRIEEHFSKQGIRGPPYRFFIGNVKELVGMMMKASSQPMPDCSHNILPRVLSFYHHWKKIYGCTFLIWFGPTVRLAISDPDLIREILVSKSEFFEKNESHPLVKQLEGDGLLSLKGAKWAHHRRIISPTFHLENLKLMVPAVASSVANMVEKWESMSTSSGDVEVDVSEWFQDLTEDIITRTAFGISYEEGKAIFKLQAQQMVLAAEAFQKVFIPGYRFFPTRRNLYSWKLDRKIKKSLVGLIERRKSKAWEGAEEEVEGGPRDMLGLMIRASTQSSAGVSVNDIVEECKGFFFAGKHSTSNLMTWTAVLLAMHPRWQEAAREEVFRVCGARHPPSKDDVVKLKTLSMIVSEALRLYPPVIAMIRRATADAELGSYKIPRGTEILIPVLALHHDQSIWGNDANEFNPARFAEGLARASKHPFSLVPFGLGVRNCIGQNLAILQAKLALAIILRRFKFRLSPKYQHAPTVLMLLYPQHGAPIVFSRLVNQEAPHDQGSHYGCGSKMAAKV</sequence>
<evidence type="ECO:0000256" key="14">
    <source>
        <dbReference type="SAM" id="MobiDB-lite"/>
    </source>
</evidence>
<dbReference type="InterPro" id="IPR001128">
    <property type="entry name" value="Cyt_P450"/>
</dbReference>
<gene>
    <name evidence="15" type="ORF">SAY87_025777</name>
</gene>
<organism evidence="15 16">
    <name type="scientific">Trapa incisa</name>
    <dbReference type="NCBI Taxonomy" id="236973"/>
    <lineage>
        <taxon>Eukaryota</taxon>
        <taxon>Viridiplantae</taxon>
        <taxon>Streptophyta</taxon>
        <taxon>Embryophyta</taxon>
        <taxon>Tracheophyta</taxon>
        <taxon>Spermatophyta</taxon>
        <taxon>Magnoliopsida</taxon>
        <taxon>eudicotyledons</taxon>
        <taxon>Gunneridae</taxon>
        <taxon>Pentapetalae</taxon>
        <taxon>rosids</taxon>
        <taxon>malvids</taxon>
        <taxon>Myrtales</taxon>
        <taxon>Lythraceae</taxon>
        <taxon>Trapa</taxon>
    </lineage>
</organism>
<evidence type="ECO:0000256" key="10">
    <source>
        <dbReference type="ARBA" id="ARBA00023033"/>
    </source>
</evidence>
<evidence type="ECO:0000256" key="8">
    <source>
        <dbReference type="ARBA" id="ARBA00023002"/>
    </source>
</evidence>
<evidence type="ECO:0008006" key="17">
    <source>
        <dbReference type="Google" id="ProtNLM"/>
    </source>
</evidence>
<dbReference type="GO" id="GO:0010268">
    <property type="term" value="P:brassinosteroid homeostasis"/>
    <property type="evidence" value="ECO:0007669"/>
    <property type="project" value="TreeGrafter"/>
</dbReference>
<dbReference type="InterPro" id="IPR036396">
    <property type="entry name" value="Cyt_P450_sf"/>
</dbReference>
<evidence type="ECO:0000313" key="15">
    <source>
        <dbReference type="EMBL" id="KAK4746740.1"/>
    </source>
</evidence>
<comment type="subcellular location">
    <subcellularLocation>
        <location evidence="2">Membrane</location>
        <topology evidence="2">Single-pass membrane protein</topology>
    </subcellularLocation>
</comment>
<evidence type="ECO:0000313" key="16">
    <source>
        <dbReference type="Proteomes" id="UP001345219"/>
    </source>
</evidence>
<comment type="cofactor">
    <cofactor evidence="1 12">
        <name>heme</name>
        <dbReference type="ChEBI" id="CHEBI:30413"/>
    </cofactor>
</comment>
<evidence type="ECO:0000256" key="11">
    <source>
        <dbReference type="ARBA" id="ARBA00023136"/>
    </source>
</evidence>
<dbReference type="PANTHER" id="PTHR24282:SF224">
    <property type="entry name" value="CYTOCHROME P450 734A1"/>
    <property type="match status" value="1"/>
</dbReference>
<feature type="binding site" description="axial binding residue" evidence="12">
    <location>
        <position position="527"/>
    </location>
    <ligand>
        <name>heme</name>
        <dbReference type="ChEBI" id="CHEBI:30413"/>
    </ligand>
    <ligandPart>
        <name>Fe</name>
        <dbReference type="ChEBI" id="CHEBI:18248"/>
    </ligandPart>
</feature>
<feature type="compositionally biased region" description="Basic and acidic residues" evidence="14">
    <location>
        <begin position="36"/>
        <end position="58"/>
    </location>
</feature>
<dbReference type="GO" id="GO:0005506">
    <property type="term" value="F:iron ion binding"/>
    <property type="evidence" value="ECO:0007669"/>
    <property type="project" value="InterPro"/>
</dbReference>
<evidence type="ECO:0000256" key="12">
    <source>
        <dbReference type="PIRSR" id="PIRSR602401-1"/>
    </source>
</evidence>
<proteinExistence type="inferred from homology"/>
<dbReference type="EMBL" id="JAXIOK010000020">
    <property type="protein sequence ID" value="KAK4746740.1"/>
    <property type="molecule type" value="Genomic_DNA"/>
</dbReference>
<dbReference type="AlphaFoldDB" id="A0AAN7JK88"/>
<dbReference type="InterPro" id="IPR050665">
    <property type="entry name" value="Cytochrome_P450_Monooxygen"/>
</dbReference>
<dbReference type="PANTHER" id="PTHR24282">
    <property type="entry name" value="CYTOCHROME P450 FAMILY MEMBER"/>
    <property type="match status" value="1"/>
</dbReference>